<sequence length="383" mass="42721">MATNQDTDLQAQSGISAEGTKTQEMLLNLGPQHPSTHGVLRLIMTLEGETITSCTPVIGYLHRGLEKILENRPYMGGIRYMDNADYLSPMLNETAYVGAVEQLMGIEPPRRAQYIRLLTNEMQRIASHLVGIGTYGLDLGATTPILWAFRDREGILSLFEALGGSRFNVNYMRVGGVLHDFPKGWLDECSAFLDRLEENMKEMDALLSGNEIFMSRTQGVGYIDPQQALAYGLTGPMLRASGVNWDLRVNRPYMAYREVPVNPYVRQEGDCYARYYVRLQEINESIRLCRVAIDKMPGGAISTRTPIALRPPRGETYFGVESSKGELGVYLISDGGEYPWRAKLRGPSFVNLQIVPELMRGHKMSDAIAILGSTDIVLGEVDR</sequence>
<dbReference type="PANTHER" id="PTHR11993:SF10">
    <property type="entry name" value="NADH DEHYDROGENASE [UBIQUINONE] IRON-SULFUR PROTEIN 2, MITOCHONDRIAL"/>
    <property type="match status" value="1"/>
</dbReference>
<keyword evidence="6" id="KW-0830">Ubiquinone</keyword>
<evidence type="ECO:0000256" key="2">
    <source>
        <dbReference type="ARBA" id="ARBA00022448"/>
    </source>
</evidence>
<comment type="function">
    <text evidence="6">NDH-1 shuttles electrons from NADH, via FMN and iron-sulfur (Fe-S) centers, to quinones in the respiratory chain. The immediate electron acceptor for the enzyme in this species is believed to be ubiquinone. Couples the redox reaction to proton translocation (for every two electrons transferred, four hydrogen ions are translocated across the cytoplasmic membrane), and thus conserves the redox energy in a proton gradient.</text>
</comment>
<accession>A0ABQ3VRA9</accession>
<proteinExistence type="inferred from homology"/>
<evidence type="ECO:0000256" key="4">
    <source>
        <dbReference type="ARBA" id="ARBA00022967"/>
    </source>
</evidence>
<evidence type="ECO:0000256" key="7">
    <source>
        <dbReference type="RuleBase" id="RU003685"/>
    </source>
</evidence>
<dbReference type="InterPro" id="IPR029014">
    <property type="entry name" value="NiFe-Hase_large"/>
</dbReference>
<comment type="catalytic activity">
    <reaction evidence="6">
        <text>a quinone + NADH + 5 H(+)(in) = a quinol + NAD(+) + 4 H(+)(out)</text>
        <dbReference type="Rhea" id="RHEA:57888"/>
        <dbReference type="ChEBI" id="CHEBI:15378"/>
        <dbReference type="ChEBI" id="CHEBI:24646"/>
        <dbReference type="ChEBI" id="CHEBI:57540"/>
        <dbReference type="ChEBI" id="CHEBI:57945"/>
        <dbReference type="ChEBI" id="CHEBI:132124"/>
    </reaction>
</comment>
<keyword evidence="2 6" id="KW-0813">Transport</keyword>
<comment type="subunit">
    <text evidence="6">NDH-1 is composed of 14 different subunits. Subunits NuoB, C, D, E, F, and G constitute the peripheral sector of the complex.</text>
</comment>
<dbReference type="Pfam" id="PF00346">
    <property type="entry name" value="Complex1_49kDa"/>
    <property type="match status" value="2"/>
</dbReference>
<feature type="domain" description="NADH-quinone oxidoreductase subunit D" evidence="8">
    <location>
        <begin position="310"/>
        <end position="383"/>
    </location>
</feature>
<dbReference type="PROSITE" id="PS00535">
    <property type="entry name" value="COMPLEX1_49K"/>
    <property type="match status" value="1"/>
</dbReference>
<dbReference type="EC" id="7.1.1.-" evidence="6"/>
<name>A0ABQ3VRA9_9CHLR</name>
<dbReference type="HAMAP" id="MF_01358">
    <property type="entry name" value="NDH1_NuoD"/>
    <property type="match status" value="1"/>
</dbReference>
<keyword evidence="6" id="KW-1003">Cell membrane</keyword>
<organism evidence="9 10">
    <name type="scientific">Dictyobacter formicarum</name>
    <dbReference type="NCBI Taxonomy" id="2778368"/>
    <lineage>
        <taxon>Bacteria</taxon>
        <taxon>Bacillati</taxon>
        <taxon>Chloroflexota</taxon>
        <taxon>Ktedonobacteria</taxon>
        <taxon>Ktedonobacterales</taxon>
        <taxon>Dictyobacteraceae</taxon>
        <taxon>Dictyobacter</taxon>
    </lineage>
</organism>
<evidence type="ECO:0000256" key="3">
    <source>
        <dbReference type="ARBA" id="ARBA00022719"/>
    </source>
</evidence>
<keyword evidence="4 6" id="KW-1278">Translocase</keyword>
<keyword evidence="3 6" id="KW-0874">Quinone</keyword>
<comment type="subcellular location">
    <subcellularLocation>
        <location evidence="6">Cell membrane</location>
        <topology evidence="6">Peripheral membrane protein</topology>
        <orientation evidence="6">Cytoplasmic side</orientation>
    </subcellularLocation>
</comment>
<dbReference type="EMBL" id="BNJJ01000020">
    <property type="protein sequence ID" value="GHO87933.1"/>
    <property type="molecule type" value="Genomic_DNA"/>
</dbReference>
<dbReference type="NCBIfam" id="NF004739">
    <property type="entry name" value="PRK06075.1"/>
    <property type="match status" value="1"/>
</dbReference>
<protein>
    <recommendedName>
        <fullName evidence="6">NADH-quinone oxidoreductase subunit D</fullName>
        <ecNumber evidence="6">7.1.1.-</ecNumber>
    </recommendedName>
    <alternativeName>
        <fullName evidence="6">NADH dehydrogenase I subunit D</fullName>
    </alternativeName>
    <alternativeName>
        <fullName evidence="6">NDH-1 subunit D</fullName>
    </alternativeName>
</protein>
<dbReference type="SUPFAM" id="SSF56762">
    <property type="entry name" value="HydB/Nqo4-like"/>
    <property type="match status" value="1"/>
</dbReference>
<reference evidence="9 10" key="1">
    <citation type="journal article" date="2021" name="Int. J. Syst. Evol. Microbiol.">
        <title>Reticulibacter mediterranei gen. nov., sp. nov., within the new family Reticulibacteraceae fam. nov., and Ktedonospora formicarum gen. nov., sp. nov., Ktedonobacter robiniae sp. nov., Dictyobacter formicarum sp. nov. and Dictyobacter arantiisoli sp. nov., belonging to the class Ktedonobacteria.</title>
        <authorList>
            <person name="Yabe S."/>
            <person name="Zheng Y."/>
            <person name="Wang C.M."/>
            <person name="Sakai Y."/>
            <person name="Abe K."/>
            <person name="Yokota A."/>
            <person name="Donadio S."/>
            <person name="Cavaletti L."/>
            <person name="Monciardini P."/>
        </authorList>
    </citation>
    <scope>NUCLEOTIDE SEQUENCE [LARGE SCALE GENOMIC DNA]</scope>
    <source>
        <strain evidence="9 10">SOSP1-9</strain>
    </source>
</reference>
<keyword evidence="10" id="KW-1185">Reference proteome</keyword>
<evidence type="ECO:0000259" key="8">
    <source>
        <dbReference type="Pfam" id="PF00346"/>
    </source>
</evidence>
<dbReference type="InterPro" id="IPR014029">
    <property type="entry name" value="NADH_UbQ_OxRdtase_49kDa_CS"/>
</dbReference>
<evidence type="ECO:0000256" key="1">
    <source>
        <dbReference type="ARBA" id="ARBA00005769"/>
    </source>
</evidence>
<dbReference type="Gene3D" id="1.10.645.10">
    <property type="entry name" value="Cytochrome-c3 Hydrogenase, chain B"/>
    <property type="match status" value="1"/>
</dbReference>
<dbReference type="PANTHER" id="PTHR11993">
    <property type="entry name" value="NADH-UBIQUINONE OXIDOREDUCTASE 49 KDA SUBUNIT"/>
    <property type="match status" value="1"/>
</dbReference>
<comment type="similarity">
    <text evidence="1 6 7">Belongs to the complex I 49 kDa subunit family.</text>
</comment>
<dbReference type="InterPro" id="IPR022885">
    <property type="entry name" value="NDH1_su_D/H"/>
</dbReference>
<keyword evidence="5 6" id="KW-0520">NAD</keyword>
<dbReference type="RefSeq" id="WP_201365458.1">
    <property type="nucleotide sequence ID" value="NZ_BNJJ01000020.1"/>
</dbReference>
<evidence type="ECO:0000313" key="10">
    <source>
        <dbReference type="Proteomes" id="UP000635565"/>
    </source>
</evidence>
<evidence type="ECO:0000256" key="6">
    <source>
        <dbReference type="HAMAP-Rule" id="MF_01358"/>
    </source>
</evidence>
<dbReference type="Proteomes" id="UP000635565">
    <property type="component" value="Unassembled WGS sequence"/>
</dbReference>
<gene>
    <name evidence="9" type="primary">ndhH1</name>
    <name evidence="6" type="synonym">nuoD</name>
    <name evidence="9" type="ORF">KSZ_59390</name>
</gene>
<evidence type="ECO:0000313" key="9">
    <source>
        <dbReference type="EMBL" id="GHO87933.1"/>
    </source>
</evidence>
<keyword evidence="6" id="KW-0472">Membrane</keyword>
<evidence type="ECO:0000256" key="5">
    <source>
        <dbReference type="ARBA" id="ARBA00023027"/>
    </source>
</evidence>
<comment type="caution">
    <text evidence="9">The sequence shown here is derived from an EMBL/GenBank/DDBJ whole genome shotgun (WGS) entry which is preliminary data.</text>
</comment>
<dbReference type="InterPro" id="IPR001135">
    <property type="entry name" value="NADH_Q_OxRdtase_suD"/>
</dbReference>
<feature type="domain" description="NADH-quinone oxidoreductase subunit D" evidence="8">
    <location>
        <begin position="138"/>
        <end position="305"/>
    </location>
</feature>